<accession>A0A4Y7KWT7</accession>
<comment type="catalytic activity">
    <reaction evidence="15">
        <text>L-seryl-[protein] + ATP = O-phospho-L-seryl-[protein] + ADP + H(+)</text>
        <dbReference type="Rhea" id="RHEA:17989"/>
        <dbReference type="Rhea" id="RHEA-COMP:9863"/>
        <dbReference type="Rhea" id="RHEA-COMP:11604"/>
        <dbReference type="ChEBI" id="CHEBI:15378"/>
        <dbReference type="ChEBI" id="CHEBI:29999"/>
        <dbReference type="ChEBI" id="CHEBI:30616"/>
        <dbReference type="ChEBI" id="CHEBI:83421"/>
        <dbReference type="ChEBI" id="CHEBI:456216"/>
        <dbReference type="EC" id="2.7.11.1"/>
    </reaction>
</comment>
<dbReference type="SMART" id="SM00473">
    <property type="entry name" value="PAN_AP"/>
    <property type="match status" value="1"/>
</dbReference>
<keyword evidence="3" id="KW-0723">Serine/threonine-protein kinase</keyword>
<reference evidence="19 20" key="1">
    <citation type="journal article" date="2018" name="Science">
        <title>The opium poppy genome and morphinan production.</title>
        <authorList>
            <person name="Guo L."/>
            <person name="Winzer T."/>
            <person name="Yang X."/>
            <person name="Li Y."/>
            <person name="Ning Z."/>
            <person name="He Z."/>
            <person name="Teodor R."/>
            <person name="Lu Y."/>
            <person name="Bowser T.A."/>
            <person name="Graham I.A."/>
            <person name="Ye K."/>
        </authorList>
    </citation>
    <scope>NUCLEOTIDE SEQUENCE [LARGE SCALE GENOMIC DNA]</scope>
    <source>
        <strain evidence="20">cv. HN1</strain>
        <tissue evidence="19">Leaves</tissue>
    </source>
</reference>
<evidence type="ECO:0000256" key="11">
    <source>
        <dbReference type="ARBA" id="ARBA00023136"/>
    </source>
</evidence>
<dbReference type="AlphaFoldDB" id="A0A4Y7KWT7"/>
<dbReference type="Pfam" id="PF08276">
    <property type="entry name" value="PAN_2"/>
    <property type="match status" value="1"/>
</dbReference>
<dbReference type="FunFam" id="3.30.200.20:FF:000195">
    <property type="entry name" value="G-type lectin S-receptor-like serine/threonine-protein kinase"/>
    <property type="match status" value="1"/>
</dbReference>
<evidence type="ECO:0000256" key="15">
    <source>
        <dbReference type="ARBA" id="ARBA00048679"/>
    </source>
</evidence>
<evidence type="ECO:0000256" key="1">
    <source>
        <dbReference type="ARBA" id="ARBA00004167"/>
    </source>
</evidence>
<dbReference type="OMA" id="ICNIARY"/>
<dbReference type="EC" id="2.7.11.1" evidence="2"/>
<dbReference type="PROSITE" id="PS50011">
    <property type="entry name" value="PROTEIN_KINASE_DOM"/>
    <property type="match status" value="1"/>
</dbReference>
<dbReference type="Pfam" id="PF01453">
    <property type="entry name" value="B_lectin"/>
    <property type="match status" value="1"/>
</dbReference>
<keyword evidence="13" id="KW-0325">Glycoprotein</keyword>
<keyword evidence="12" id="KW-1015">Disulfide bond</keyword>
<dbReference type="Pfam" id="PF07714">
    <property type="entry name" value="PK_Tyr_Ser-Thr"/>
    <property type="match status" value="1"/>
</dbReference>
<name>A0A4Y7KWT7_PAPSO</name>
<evidence type="ECO:0000313" key="19">
    <source>
        <dbReference type="EMBL" id="RZC76385.1"/>
    </source>
</evidence>
<dbReference type="Gramene" id="RZC76385">
    <property type="protein sequence ID" value="RZC76385"/>
    <property type="gene ID" value="C5167_000482"/>
</dbReference>
<comment type="subcellular location">
    <subcellularLocation>
        <location evidence="1">Membrane</location>
        <topology evidence="1">Single-pass membrane protein</topology>
    </subcellularLocation>
</comment>
<organism evidence="19 20">
    <name type="scientific">Papaver somniferum</name>
    <name type="common">Opium poppy</name>
    <dbReference type="NCBI Taxonomy" id="3469"/>
    <lineage>
        <taxon>Eukaryota</taxon>
        <taxon>Viridiplantae</taxon>
        <taxon>Streptophyta</taxon>
        <taxon>Embryophyta</taxon>
        <taxon>Tracheophyta</taxon>
        <taxon>Spermatophyta</taxon>
        <taxon>Magnoliopsida</taxon>
        <taxon>Ranunculales</taxon>
        <taxon>Papaveraceae</taxon>
        <taxon>Papaveroideae</taxon>
        <taxon>Papaver</taxon>
    </lineage>
</organism>
<sequence length="557" mass="62866">MSVVNPVVQLLESGNLVLKDDPARYIWQTFDYPTNTRLPDMKLQILGLNHYLTSWKNTSNPSIGDYSYGVDLVGIPQFVLRSGSEKNYAVVINTNEVHDTLLNRGINPFIIISESLNEWGELERFIWDKQDMKWSYMSVILRDKCNNYNHCGVYGICNIARYPPCECLRGFKPISRQHLSINNWTDGCVRKINLECGSDIFVQIEGLKLPDMINFLVNKSMSLEECDSECKRNCSCTTYANSDVREGGSGCILWFDDIFDIRHFSETSGGQTLFLRLASSEGEPINKAMKEKSRVLMKVLLSIGLAVLAFSLVTFLIFWKIKRKEGVLNANERQNEALELPLFDLITLETATNNFSHANKIGEGGYGPVYKGKTLEGQEIAVKRLSKDSGQGIAEFRNEVMLIAKLQHRNLVKLLGCCIQGEEKILVYDFGTLVLEIICGKRNRGFNHENHHHKLLGHAWILWSEGNPCDLMKSGLEDSNSASSIEVLRCIQVGLLCVQKLPEDRPCMSVVVFMLSSENLLLPEPKQPGFFVERGLDDHANTNPGYSENQMTISLEA</sequence>
<comment type="catalytic activity">
    <reaction evidence="14">
        <text>L-threonyl-[protein] + ATP = O-phospho-L-threonyl-[protein] + ADP + H(+)</text>
        <dbReference type="Rhea" id="RHEA:46608"/>
        <dbReference type="Rhea" id="RHEA-COMP:11060"/>
        <dbReference type="Rhea" id="RHEA-COMP:11605"/>
        <dbReference type="ChEBI" id="CHEBI:15378"/>
        <dbReference type="ChEBI" id="CHEBI:30013"/>
        <dbReference type="ChEBI" id="CHEBI:30616"/>
        <dbReference type="ChEBI" id="CHEBI:61977"/>
        <dbReference type="ChEBI" id="CHEBI:456216"/>
        <dbReference type="EC" id="2.7.11.1"/>
    </reaction>
</comment>
<evidence type="ECO:0000256" key="4">
    <source>
        <dbReference type="ARBA" id="ARBA00022679"/>
    </source>
</evidence>
<dbReference type="SMART" id="SM00219">
    <property type="entry name" value="TyrKc"/>
    <property type="match status" value="1"/>
</dbReference>
<dbReference type="InterPro" id="IPR001480">
    <property type="entry name" value="Bulb-type_lectin_dom"/>
</dbReference>
<dbReference type="SUPFAM" id="SSF56112">
    <property type="entry name" value="Protein kinase-like (PK-like)"/>
    <property type="match status" value="1"/>
</dbReference>
<dbReference type="InterPro" id="IPR020635">
    <property type="entry name" value="Tyr_kinase_cat_dom"/>
</dbReference>
<dbReference type="GO" id="GO:0016020">
    <property type="term" value="C:membrane"/>
    <property type="evidence" value="ECO:0007669"/>
    <property type="project" value="UniProtKB-SubCell"/>
</dbReference>
<feature type="transmembrane region" description="Helical" evidence="16">
    <location>
        <begin position="295"/>
        <end position="319"/>
    </location>
</feature>
<gene>
    <name evidence="19" type="ORF">C5167_000482</name>
</gene>
<evidence type="ECO:0000313" key="20">
    <source>
        <dbReference type="Proteomes" id="UP000316621"/>
    </source>
</evidence>
<feature type="domain" description="Apple" evidence="18">
    <location>
        <begin position="196"/>
        <end position="278"/>
    </location>
</feature>
<keyword evidence="9" id="KW-0067">ATP-binding</keyword>
<evidence type="ECO:0000256" key="9">
    <source>
        <dbReference type="ARBA" id="ARBA00022840"/>
    </source>
</evidence>
<feature type="non-terminal residue" evidence="19">
    <location>
        <position position="557"/>
    </location>
</feature>
<dbReference type="PANTHER" id="PTHR32444">
    <property type="entry name" value="BULB-TYPE LECTIN DOMAIN-CONTAINING PROTEIN"/>
    <property type="match status" value="1"/>
</dbReference>
<dbReference type="InterPro" id="IPR001245">
    <property type="entry name" value="Ser-Thr/Tyr_kinase_cat_dom"/>
</dbReference>
<evidence type="ECO:0000256" key="12">
    <source>
        <dbReference type="ARBA" id="ARBA00023157"/>
    </source>
</evidence>
<dbReference type="Pfam" id="PF11883">
    <property type="entry name" value="DUF3403"/>
    <property type="match status" value="1"/>
</dbReference>
<keyword evidence="4" id="KW-0808">Transferase</keyword>
<dbReference type="InterPro" id="IPR000719">
    <property type="entry name" value="Prot_kinase_dom"/>
</dbReference>
<keyword evidence="8" id="KW-0418">Kinase</keyword>
<evidence type="ECO:0000256" key="6">
    <source>
        <dbReference type="ARBA" id="ARBA00022729"/>
    </source>
</evidence>
<evidence type="ECO:0000259" key="18">
    <source>
        <dbReference type="PROSITE" id="PS50948"/>
    </source>
</evidence>
<dbReference type="PANTHER" id="PTHR32444:SF118">
    <property type="entry name" value="OS09G0551150 PROTEIN"/>
    <property type="match status" value="1"/>
</dbReference>
<dbReference type="InterPro" id="IPR011009">
    <property type="entry name" value="Kinase-like_dom_sf"/>
</dbReference>
<evidence type="ECO:0000256" key="3">
    <source>
        <dbReference type="ARBA" id="ARBA00022527"/>
    </source>
</evidence>
<dbReference type="Pfam" id="PF00954">
    <property type="entry name" value="S_locus_glycop"/>
    <property type="match status" value="1"/>
</dbReference>
<dbReference type="PROSITE" id="PS50948">
    <property type="entry name" value="PAN"/>
    <property type="match status" value="1"/>
</dbReference>
<evidence type="ECO:0000256" key="14">
    <source>
        <dbReference type="ARBA" id="ARBA00047899"/>
    </source>
</evidence>
<keyword evidence="11 16" id="KW-0472">Membrane</keyword>
<dbReference type="EMBL" id="CM010723">
    <property type="protein sequence ID" value="RZC76385.1"/>
    <property type="molecule type" value="Genomic_DNA"/>
</dbReference>
<dbReference type="Gene3D" id="3.30.200.20">
    <property type="entry name" value="Phosphorylase Kinase, domain 1"/>
    <property type="match status" value="1"/>
</dbReference>
<dbReference type="InterPro" id="IPR000858">
    <property type="entry name" value="S_locus_glycoprot_dom"/>
</dbReference>
<dbReference type="GO" id="GO:0004674">
    <property type="term" value="F:protein serine/threonine kinase activity"/>
    <property type="evidence" value="ECO:0007669"/>
    <property type="project" value="UniProtKB-KW"/>
</dbReference>
<feature type="domain" description="Protein kinase" evidence="17">
    <location>
        <begin position="355"/>
        <end position="557"/>
    </location>
</feature>
<evidence type="ECO:0000256" key="2">
    <source>
        <dbReference type="ARBA" id="ARBA00012513"/>
    </source>
</evidence>
<evidence type="ECO:0000259" key="17">
    <source>
        <dbReference type="PROSITE" id="PS50011"/>
    </source>
</evidence>
<dbReference type="SUPFAM" id="SSF51110">
    <property type="entry name" value="alpha-D-mannose-specific plant lectins"/>
    <property type="match status" value="1"/>
</dbReference>
<keyword evidence="7" id="KW-0547">Nucleotide-binding</keyword>
<keyword evidence="6" id="KW-0732">Signal</keyword>
<dbReference type="InterPro" id="IPR003609">
    <property type="entry name" value="Pan_app"/>
</dbReference>
<dbReference type="GO" id="GO:0005524">
    <property type="term" value="F:ATP binding"/>
    <property type="evidence" value="ECO:0007669"/>
    <property type="project" value="UniProtKB-KW"/>
</dbReference>
<proteinExistence type="predicted"/>
<evidence type="ECO:0000256" key="8">
    <source>
        <dbReference type="ARBA" id="ARBA00022777"/>
    </source>
</evidence>
<dbReference type="InterPro" id="IPR021820">
    <property type="entry name" value="S-locus_recpt_kinase_C"/>
</dbReference>
<evidence type="ECO:0000256" key="13">
    <source>
        <dbReference type="ARBA" id="ARBA00023180"/>
    </source>
</evidence>
<keyword evidence="20" id="KW-1185">Reference proteome</keyword>
<evidence type="ECO:0000256" key="7">
    <source>
        <dbReference type="ARBA" id="ARBA00022741"/>
    </source>
</evidence>
<evidence type="ECO:0000256" key="5">
    <source>
        <dbReference type="ARBA" id="ARBA00022692"/>
    </source>
</evidence>
<dbReference type="GO" id="GO:0048544">
    <property type="term" value="P:recognition of pollen"/>
    <property type="evidence" value="ECO:0007669"/>
    <property type="project" value="InterPro"/>
</dbReference>
<keyword evidence="5 16" id="KW-0812">Transmembrane</keyword>
<evidence type="ECO:0000256" key="10">
    <source>
        <dbReference type="ARBA" id="ARBA00022989"/>
    </source>
</evidence>
<dbReference type="GO" id="GO:0004713">
    <property type="term" value="F:protein tyrosine kinase activity"/>
    <property type="evidence" value="ECO:0007669"/>
    <property type="project" value="InterPro"/>
</dbReference>
<protein>
    <recommendedName>
        <fullName evidence="2">non-specific serine/threonine protein kinase</fullName>
        <ecNumber evidence="2">2.7.11.1</ecNumber>
    </recommendedName>
</protein>
<evidence type="ECO:0000256" key="16">
    <source>
        <dbReference type="SAM" id="Phobius"/>
    </source>
</evidence>
<dbReference type="Proteomes" id="UP000316621">
    <property type="component" value="Chromosome 9"/>
</dbReference>
<keyword evidence="10 16" id="KW-1133">Transmembrane helix</keyword>
<dbReference type="InterPro" id="IPR036426">
    <property type="entry name" value="Bulb-type_lectin_dom_sf"/>
</dbReference>
<dbReference type="CDD" id="cd01098">
    <property type="entry name" value="PAN_AP_plant"/>
    <property type="match status" value="1"/>
</dbReference>